<reference evidence="9" key="1">
    <citation type="journal article" date="2014" name="Nat. Commun.">
        <title>The tobacco genome sequence and its comparison with those of tomato and potato.</title>
        <authorList>
            <person name="Sierro N."/>
            <person name="Battey J.N."/>
            <person name="Ouadi S."/>
            <person name="Bakaher N."/>
            <person name="Bovet L."/>
            <person name="Willig A."/>
            <person name="Goepfert S."/>
            <person name="Peitsch M.C."/>
            <person name="Ivanov N.V."/>
        </authorList>
    </citation>
    <scope>NUCLEOTIDE SEQUENCE [LARGE SCALE GENOMIC DNA]</scope>
</reference>
<dbReference type="GO" id="GO:0005524">
    <property type="term" value="F:ATP binding"/>
    <property type="evidence" value="ECO:0007669"/>
    <property type="project" value="UniProtKB-KW"/>
</dbReference>
<evidence type="ECO:0000256" key="5">
    <source>
        <dbReference type="ARBA" id="ARBA00022821"/>
    </source>
</evidence>
<dbReference type="InterPro" id="IPR044974">
    <property type="entry name" value="Disease_R_plants"/>
</dbReference>
<dbReference type="RefSeq" id="XP_016473017.1">
    <property type="nucleotide sequence ID" value="XM_016617531.1"/>
</dbReference>
<feature type="domain" description="Disease resistance protein winged helix" evidence="8">
    <location>
        <begin position="283"/>
        <end position="353"/>
    </location>
</feature>
<evidence type="ECO:0000256" key="3">
    <source>
        <dbReference type="ARBA" id="ARBA00022737"/>
    </source>
</evidence>
<evidence type="ECO:0000313" key="10">
    <source>
        <dbReference type="RefSeq" id="XP_016473017.1"/>
    </source>
</evidence>
<sequence length="579" mass="66746">MEDIDICERTPALTSAEPSTRRSYASADEELVGFDDDARNVIQKLIGGPTELDIISIVGMGGIGKTTLARMLYNNHSTHFDVQVWCTVSETYNVRELLLEMLKQIMGDTHVTINDYSIVDVLSKILRTKKYLIVLDDIWEVKVWEELRLSFPDGGNGSRIMLTTRSAEVAMELKHHSDPYFLSCLSDKQSWELLQKKVFQGESCPPELQSVGAEIATLTKGLPLAVTVIAGILSQMERQASLWLEVAHKLCPSSLEQQLMGVMQLSYDHLEDHLKPCLLYMGLFPKRYEIPVSDLLKWWIAEEFVQNIDTLKLEETSRSCLYDLVSRSLVMVSKRRTNGEIKYCTVHDQVREFCMEKITKEKFMQPLVPYNPRQTSDSDEQRLCMYIHGTMKSNISKEMESFGQRQRPLEFIAHPKFSISESKRRLFPLLNNLRLIRVLHLLDIYLQDSWAAAFQSLTHLRFLAIFVKAFNINWVSHLLQLQTLRVRSSYIMISPAIWKMAKLRHVDINEFSITWEESSEIVLHNLKTLGMCYMSVSDMNPKFWGKFPNLEELSVHIDEFGNVPHLFSVSHASVNREIR</sequence>
<keyword evidence="4" id="KW-0547">Nucleotide-binding</keyword>
<dbReference type="Pfam" id="PF00931">
    <property type="entry name" value="NB-ARC"/>
    <property type="match status" value="1"/>
</dbReference>
<keyword evidence="5" id="KW-0611">Plant defense</keyword>
<dbReference type="RefSeq" id="XP_016473017.1">
    <property type="nucleotide sequence ID" value="XM_016617531.2"/>
</dbReference>
<dbReference type="Proteomes" id="UP000790787">
    <property type="component" value="Chromosome 24"/>
</dbReference>
<dbReference type="Gene3D" id="3.40.50.300">
    <property type="entry name" value="P-loop containing nucleotide triphosphate hydrolases"/>
    <property type="match status" value="1"/>
</dbReference>
<dbReference type="InterPro" id="IPR027417">
    <property type="entry name" value="P-loop_NTPase"/>
</dbReference>
<dbReference type="PaxDb" id="4097-A0A1S4A8P4"/>
<keyword evidence="9" id="KW-1185">Reference proteome</keyword>
<evidence type="ECO:0000259" key="7">
    <source>
        <dbReference type="Pfam" id="PF00931"/>
    </source>
</evidence>
<dbReference type="GO" id="GO:0043531">
    <property type="term" value="F:ADP binding"/>
    <property type="evidence" value="ECO:0007669"/>
    <property type="project" value="InterPro"/>
</dbReference>
<accession>A0A1S4A8P4</accession>
<dbReference type="FunFam" id="1.10.10.10:FF:000322">
    <property type="entry name" value="Probable disease resistance protein At1g63360"/>
    <property type="match status" value="1"/>
</dbReference>
<dbReference type="PANTHER" id="PTHR23155">
    <property type="entry name" value="DISEASE RESISTANCE PROTEIN RP"/>
    <property type="match status" value="1"/>
</dbReference>
<organism evidence="9 10">
    <name type="scientific">Nicotiana tabacum</name>
    <name type="common">Common tobacco</name>
    <dbReference type="NCBI Taxonomy" id="4097"/>
    <lineage>
        <taxon>Eukaryota</taxon>
        <taxon>Viridiplantae</taxon>
        <taxon>Streptophyta</taxon>
        <taxon>Embryophyta</taxon>
        <taxon>Tracheophyta</taxon>
        <taxon>Spermatophyta</taxon>
        <taxon>Magnoliopsida</taxon>
        <taxon>eudicotyledons</taxon>
        <taxon>Gunneridae</taxon>
        <taxon>Pentapetalae</taxon>
        <taxon>asterids</taxon>
        <taxon>lamiids</taxon>
        <taxon>Solanales</taxon>
        <taxon>Solanaceae</taxon>
        <taxon>Nicotianoideae</taxon>
        <taxon>Nicotianeae</taxon>
        <taxon>Nicotiana</taxon>
    </lineage>
</organism>
<dbReference type="GeneID" id="107794972"/>
<evidence type="ECO:0000256" key="1">
    <source>
        <dbReference type="ARBA" id="ARBA00008894"/>
    </source>
</evidence>
<dbReference type="OMA" id="DIDICER"/>
<keyword evidence="2" id="KW-0433">Leucine-rich repeat</keyword>
<evidence type="ECO:0000256" key="2">
    <source>
        <dbReference type="ARBA" id="ARBA00022614"/>
    </source>
</evidence>
<evidence type="ECO:0000256" key="6">
    <source>
        <dbReference type="ARBA" id="ARBA00022840"/>
    </source>
</evidence>
<dbReference type="SMR" id="A0A1S4A8P4"/>
<dbReference type="Gene3D" id="3.80.10.10">
    <property type="entry name" value="Ribonuclease Inhibitor"/>
    <property type="match status" value="1"/>
</dbReference>
<protein>
    <submittedName>
        <fullName evidence="10">Late blight resistance protein R1-A-like</fullName>
    </submittedName>
</protein>
<dbReference type="PRINTS" id="PR00364">
    <property type="entry name" value="DISEASERSIST"/>
</dbReference>
<name>A0A1S4A8P4_TOBAC</name>
<dbReference type="PANTHER" id="PTHR23155:SF1228">
    <property type="entry name" value="NB-ARC DOMAIN CONTAINING PROTEIN, EXPRESSED"/>
    <property type="match status" value="1"/>
</dbReference>
<reference evidence="10" key="2">
    <citation type="submission" date="2025-08" db="UniProtKB">
        <authorList>
            <consortium name="RefSeq"/>
        </authorList>
    </citation>
    <scope>IDENTIFICATION</scope>
    <source>
        <tissue evidence="10">Leaf</tissue>
    </source>
</reference>
<dbReference type="InterPro" id="IPR042197">
    <property type="entry name" value="Apaf_helical"/>
</dbReference>
<evidence type="ECO:0000259" key="8">
    <source>
        <dbReference type="Pfam" id="PF23559"/>
    </source>
</evidence>
<keyword evidence="3" id="KW-0677">Repeat</keyword>
<dbReference type="Gene3D" id="1.10.10.10">
    <property type="entry name" value="Winged helix-like DNA-binding domain superfamily/Winged helix DNA-binding domain"/>
    <property type="match status" value="1"/>
</dbReference>
<dbReference type="InterPro" id="IPR032675">
    <property type="entry name" value="LRR_dom_sf"/>
</dbReference>
<dbReference type="Pfam" id="PF23559">
    <property type="entry name" value="WHD_DRP"/>
    <property type="match status" value="1"/>
</dbReference>
<dbReference type="InterPro" id="IPR058922">
    <property type="entry name" value="WHD_DRP"/>
</dbReference>
<dbReference type="FunFam" id="3.40.50.300:FF:001091">
    <property type="entry name" value="Probable disease resistance protein At1g61300"/>
    <property type="match status" value="1"/>
</dbReference>
<feature type="domain" description="NB-ARC" evidence="7">
    <location>
        <begin position="36"/>
        <end position="203"/>
    </location>
</feature>
<dbReference type="KEGG" id="nta:107794972"/>
<comment type="similarity">
    <text evidence="1">Belongs to the disease resistance NB-LRR family.</text>
</comment>
<dbReference type="SUPFAM" id="SSF52058">
    <property type="entry name" value="L domain-like"/>
    <property type="match status" value="1"/>
</dbReference>
<gene>
    <name evidence="10" type="primary">LOC107794972</name>
</gene>
<proteinExistence type="inferred from homology"/>
<evidence type="ECO:0000313" key="9">
    <source>
        <dbReference type="Proteomes" id="UP000790787"/>
    </source>
</evidence>
<dbReference type="Gene3D" id="1.10.8.430">
    <property type="entry name" value="Helical domain of apoptotic protease-activating factors"/>
    <property type="match status" value="1"/>
</dbReference>
<dbReference type="InterPro" id="IPR036388">
    <property type="entry name" value="WH-like_DNA-bd_sf"/>
</dbReference>
<dbReference type="SUPFAM" id="SSF52540">
    <property type="entry name" value="P-loop containing nucleoside triphosphate hydrolases"/>
    <property type="match status" value="1"/>
</dbReference>
<dbReference type="AlphaFoldDB" id="A0A1S4A8P4"/>
<dbReference type="OrthoDB" id="1279999at2759"/>
<dbReference type="InterPro" id="IPR002182">
    <property type="entry name" value="NB-ARC"/>
</dbReference>
<keyword evidence="6" id="KW-0067">ATP-binding</keyword>
<dbReference type="GO" id="GO:0051607">
    <property type="term" value="P:defense response to virus"/>
    <property type="evidence" value="ECO:0007669"/>
    <property type="project" value="UniProtKB-ARBA"/>
</dbReference>
<evidence type="ECO:0000256" key="4">
    <source>
        <dbReference type="ARBA" id="ARBA00022741"/>
    </source>
</evidence>